<comment type="caution">
    <text evidence="1">The sequence shown here is derived from an EMBL/GenBank/DDBJ whole genome shotgun (WGS) entry which is preliminary data.</text>
</comment>
<dbReference type="Proteomes" id="UP000266861">
    <property type="component" value="Unassembled WGS sequence"/>
</dbReference>
<gene>
    <name evidence="1" type="ORF">Glove_255g51</name>
</gene>
<proteinExistence type="predicted"/>
<name>A0A397IA86_9GLOM</name>
<sequence>MVDFGICLLHVKYLYFLRILNLCTGDRLLSCASGEKQPKPPILELPLLNHRNRQHERQKFNGREREKRVNRGDRRVKEIEREEEVEERETTEIAKTANVEIVNC</sequence>
<reference evidence="1 2" key="1">
    <citation type="submission" date="2018-08" db="EMBL/GenBank/DDBJ databases">
        <title>Genome and evolution of the arbuscular mycorrhizal fungus Diversispora epigaea (formerly Glomus versiforme) and its bacterial endosymbionts.</title>
        <authorList>
            <person name="Sun X."/>
            <person name="Fei Z."/>
            <person name="Harrison M."/>
        </authorList>
    </citation>
    <scope>NUCLEOTIDE SEQUENCE [LARGE SCALE GENOMIC DNA]</scope>
    <source>
        <strain evidence="1 2">IT104</strain>
    </source>
</reference>
<keyword evidence="2" id="KW-1185">Reference proteome</keyword>
<evidence type="ECO:0000313" key="2">
    <source>
        <dbReference type="Proteomes" id="UP000266861"/>
    </source>
</evidence>
<accession>A0A397IA86</accession>
<protein>
    <submittedName>
        <fullName evidence="1">Uncharacterized protein</fullName>
    </submittedName>
</protein>
<dbReference type="AlphaFoldDB" id="A0A397IA86"/>
<organism evidence="1 2">
    <name type="scientific">Diversispora epigaea</name>
    <dbReference type="NCBI Taxonomy" id="1348612"/>
    <lineage>
        <taxon>Eukaryota</taxon>
        <taxon>Fungi</taxon>
        <taxon>Fungi incertae sedis</taxon>
        <taxon>Mucoromycota</taxon>
        <taxon>Glomeromycotina</taxon>
        <taxon>Glomeromycetes</taxon>
        <taxon>Diversisporales</taxon>
        <taxon>Diversisporaceae</taxon>
        <taxon>Diversispora</taxon>
    </lineage>
</organism>
<evidence type="ECO:0000313" key="1">
    <source>
        <dbReference type="EMBL" id="RHZ71747.1"/>
    </source>
</evidence>
<dbReference type="EMBL" id="PQFF01000233">
    <property type="protein sequence ID" value="RHZ71747.1"/>
    <property type="molecule type" value="Genomic_DNA"/>
</dbReference>